<dbReference type="CDD" id="cd21676">
    <property type="entry name" value="SMP_Mug190"/>
    <property type="match status" value="1"/>
</dbReference>
<feature type="domain" description="C2" evidence="8">
    <location>
        <begin position="584"/>
        <end position="711"/>
    </location>
</feature>
<keyword evidence="7" id="KW-0812">Transmembrane</keyword>
<keyword evidence="2" id="KW-0813">Transport</keyword>
<feature type="region of interest" description="Disordered" evidence="6">
    <location>
        <begin position="1"/>
        <end position="259"/>
    </location>
</feature>
<reference evidence="10" key="1">
    <citation type="submission" date="2021-02" db="EMBL/GenBank/DDBJ databases">
        <title>Genome sequence Cadophora malorum strain M34.</title>
        <authorList>
            <person name="Stefanovic E."/>
            <person name="Vu D."/>
            <person name="Scully C."/>
            <person name="Dijksterhuis J."/>
            <person name="Roader J."/>
            <person name="Houbraken J."/>
        </authorList>
    </citation>
    <scope>NUCLEOTIDE SEQUENCE</scope>
    <source>
        <strain evidence="10">M34</strain>
    </source>
</reference>
<dbReference type="PANTHER" id="PTHR47348">
    <property type="entry name" value="MEIOTICALLY UP-REGULATED GENE 190 PROTEIN"/>
    <property type="match status" value="1"/>
</dbReference>
<dbReference type="Proteomes" id="UP000664132">
    <property type="component" value="Unassembled WGS sequence"/>
</dbReference>
<evidence type="ECO:0000256" key="5">
    <source>
        <dbReference type="ARBA" id="ARBA00023136"/>
    </source>
</evidence>
<evidence type="ECO:0008006" key="12">
    <source>
        <dbReference type="Google" id="ProtNLM"/>
    </source>
</evidence>
<evidence type="ECO:0000259" key="8">
    <source>
        <dbReference type="PROSITE" id="PS50004"/>
    </source>
</evidence>
<organism evidence="10 11">
    <name type="scientific">Cadophora malorum</name>
    <dbReference type="NCBI Taxonomy" id="108018"/>
    <lineage>
        <taxon>Eukaryota</taxon>
        <taxon>Fungi</taxon>
        <taxon>Dikarya</taxon>
        <taxon>Ascomycota</taxon>
        <taxon>Pezizomycotina</taxon>
        <taxon>Leotiomycetes</taxon>
        <taxon>Helotiales</taxon>
        <taxon>Ploettnerulaceae</taxon>
        <taxon>Cadophora</taxon>
    </lineage>
</organism>
<evidence type="ECO:0000256" key="2">
    <source>
        <dbReference type="ARBA" id="ARBA00022448"/>
    </source>
</evidence>
<feature type="domain" description="C2" evidence="8">
    <location>
        <begin position="763"/>
        <end position="909"/>
    </location>
</feature>
<keyword evidence="5 7" id="KW-0472">Membrane</keyword>
<comment type="subcellular location">
    <subcellularLocation>
        <location evidence="1">Membrane</location>
    </subcellularLocation>
</comment>
<feature type="compositionally biased region" description="Polar residues" evidence="6">
    <location>
        <begin position="1"/>
        <end position="11"/>
    </location>
</feature>
<evidence type="ECO:0000256" key="7">
    <source>
        <dbReference type="SAM" id="Phobius"/>
    </source>
</evidence>
<dbReference type="SUPFAM" id="SSF49562">
    <property type="entry name" value="C2 domain (Calcium/lipid-binding domain, CaLB)"/>
    <property type="match status" value="2"/>
</dbReference>
<feature type="region of interest" description="Disordered" evidence="6">
    <location>
        <begin position="436"/>
        <end position="455"/>
    </location>
</feature>
<evidence type="ECO:0000259" key="9">
    <source>
        <dbReference type="PROSITE" id="PS51847"/>
    </source>
</evidence>
<keyword evidence="4" id="KW-0446">Lipid-binding</keyword>
<proteinExistence type="predicted"/>
<feature type="compositionally biased region" description="Basic and acidic residues" evidence="6">
    <location>
        <begin position="743"/>
        <end position="759"/>
    </location>
</feature>
<dbReference type="InterPro" id="IPR057349">
    <property type="entry name" value="C2_Mug190_3rd"/>
</dbReference>
<name>A0A8H7T7B5_9HELO</name>
<dbReference type="EMBL" id="JAFJYH010000306">
    <property type="protein sequence ID" value="KAG4413583.1"/>
    <property type="molecule type" value="Genomic_DNA"/>
</dbReference>
<feature type="transmembrane region" description="Helical" evidence="7">
    <location>
        <begin position="325"/>
        <end position="343"/>
    </location>
</feature>
<dbReference type="Pfam" id="PF25669">
    <property type="entry name" value="SMP_MUG190-like"/>
    <property type="match status" value="1"/>
</dbReference>
<keyword evidence="11" id="KW-1185">Reference proteome</keyword>
<evidence type="ECO:0000313" key="11">
    <source>
        <dbReference type="Proteomes" id="UP000664132"/>
    </source>
</evidence>
<comment type="caution">
    <text evidence="10">The sequence shown here is derived from an EMBL/GenBank/DDBJ whole genome shotgun (WGS) entry which is preliminary data.</text>
</comment>
<dbReference type="AlphaFoldDB" id="A0A8H7T7B5"/>
<feature type="region of interest" description="Disordered" evidence="6">
    <location>
        <begin position="743"/>
        <end position="778"/>
    </location>
</feature>
<dbReference type="Pfam" id="PF00168">
    <property type="entry name" value="C2"/>
    <property type="match status" value="2"/>
</dbReference>
<keyword evidence="7" id="KW-1133">Transmembrane helix</keyword>
<evidence type="ECO:0000256" key="6">
    <source>
        <dbReference type="SAM" id="MobiDB-lite"/>
    </source>
</evidence>
<dbReference type="SMART" id="SM00239">
    <property type="entry name" value="C2"/>
    <property type="match status" value="2"/>
</dbReference>
<dbReference type="PROSITE" id="PS51847">
    <property type="entry name" value="SMP"/>
    <property type="match status" value="1"/>
</dbReference>
<evidence type="ECO:0000313" key="10">
    <source>
        <dbReference type="EMBL" id="KAG4413583.1"/>
    </source>
</evidence>
<feature type="compositionally biased region" description="Basic and acidic residues" evidence="6">
    <location>
        <begin position="443"/>
        <end position="455"/>
    </location>
</feature>
<sequence length="1142" mass="124549">MASGSDQYNTGATGGTIPASVLLGNSEDVPEIGDTPRYSNGVEKPTENLPDASTVKPTGGLYSTWEGIQPKDDVNGSGISRKPLPSESAAVLESIPTNTQHSTGDASLATGKPLPPTPAVSTADLTSQPTTTSSTRNTNTTSPPATASTSTTSPPATSSANLTGNPSADIPQRKEVPRSVSGRPQPVDPTPYGQAYSARNPPPTVEGFRENEKKRQEQSKQYFAEGGNEKSKDGSKAAGAAADTTGHESTTKEEDGARAGATEDVPIGAEKSNVLFQPTPNVDLTQAFKAIHKDALTVSYVICAAVVILDWLFIGGGWKGLFKSLFPAGGVAAGVYFILISVGNTASSHGIQQAEPKVEKLRYVPESVEWMNSLVGTLWHTLQQEFFDGIATQVNDTIKPMIPEGIPVAVKIAKLGHGTVPVRVLSMRSLPDSEFGALVPSHGDQRDGSADEKAKRDKAIEREQGGVFYNLEIAVAYHEAPLKPRTDSMHVDIVAMLGPVPLPVFVQVKEFVATVRVRLQMHPDLPFLKNMTFALTENPKVNTAVSLGAPWAFDLLNLPLIDTTLVSQINAAAQDFVQPKSMSLDMTVYVGGSDQKEDTESIGVLFVKIHRARNLARQDSRGPGADPYLTIAFSKYEKPMYATRIIKGDRNPVWEETAIIMIKAEHVKRKENVLLRLWDSDTTGSDDVSGVCEFPLHELVLKANEMQKREDQLQGDVEGTDAEGILEWEIGYFPRAEYHKALRTDAKDPRDHRGEKVEVPEEEKEQNAQNTVPDPNLPSGILGLTIHQCINVEVSNPNKKSMGYVEVQRQDDDGEDEGDAENISVDYIPSLYVSADINDQLVYRTRTKHISNTPTYNSSTETYIRDWRLATLNLSVWDIRKKSDDCLVGVASVKLSEIFHESSSVVKFYDLKGGEGTGRIRVSMIFRSMKMKLEESLLGYSVGSFVFSSPIVAKGDMYTSKINIRAAGSRRAIKNGSSSDGGHSWTLDKPKNIIPVSHRYLSPVVIEFVGSGLTEKIGGPLGKSKHYAVLWLHKLVDNKEATYTLPIWKTNNKDRLLQNVVDSPDDTMTLDKVGEVTFTAKFKAGIDEAHEEFLDGHNQWCTFKAWKAARESGQRDEQANRETSGLVDELAKGITKSMSVKV</sequence>
<feature type="compositionally biased region" description="Low complexity" evidence="6">
    <location>
        <begin position="126"/>
        <end position="161"/>
    </location>
</feature>
<dbReference type="Gene3D" id="2.60.40.150">
    <property type="entry name" value="C2 domain"/>
    <property type="match status" value="2"/>
</dbReference>
<keyword evidence="3" id="KW-0445">Lipid transport</keyword>
<feature type="compositionally biased region" description="Basic and acidic residues" evidence="6">
    <location>
        <begin position="245"/>
        <end position="257"/>
    </location>
</feature>
<dbReference type="PROSITE" id="PS50004">
    <property type="entry name" value="C2"/>
    <property type="match status" value="2"/>
</dbReference>
<dbReference type="GO" id="GO:0006869">
    <property type="term" value="P:lipid transport"/>
    <property type="evidence" value="ECO:0007669"/>
    <property type="project" value="UniProtKB-KW"/>
</dbReference>
<feature type="domain" description="SMP-LTD" evidence="9">
    <location>
        <begin position="364"/>
        <end position="587"/>
    </location>
</feature>
<evidence type="ECO:0000256" key="3">
    <source>
        <dbReference type="ARBA" id="ARBA00023055"/>
    </source>
</evidence>
<dbReference type="InterPro" id="IPR031468">
    <property type="entry name" value="SMP_LBD"/>
</dbReference>
<evidence type="ECO:0000256" key="1">
    <source>
        <dbReference type="ARBA" id="ARBA00004370"/>
    </source>
</evidence>
<accession>A0A8H7T7B5</accession>
<dbReference type="Pfam" id="PF25331">
    <property type="entry name" value="C2_Mug190_3rd"/>
    <property type="match status" value="1"/>
</dbReference>
<gene>
    <name evidence="10" type="ORF">IFR04_013285</name>
</gene>
<dbReference type="OrthoDB" id="419768at2759"/>
<feature type="compositionally biased region" description="Polar residues" evidence="6">
    <location>
        <begin position="95"/>
        <end position="105"/>
    </location>
</feature>
<dbReference type="GO" id="GO:0016020">
    <property type="term" value="C:membrane"/>
    <property type="evidence" value="ECO:0007669"/>
    <property type="project" value="UniProtKB-SubCell"/>
</dbReference>
<dbReference type="PANTHER" id="PTHR47348:SF3">
    <property type="entry name" value="MEIOTICALLY UP-REGULATED GENE 190 PROTEIN"/>
    <property type="match status" value="1"/>
</dbReference>
<dbReference type="InterPro" id="IPR035892">
    <property type="entry name" value="C2_domain_sf"/>
</dbReference>
<feature type="transmembrane region" description="Helical" evidence="7">
    <location>
        <begin position="295"/>
        <end position="313"/>
    </location>
</feature>
<protein>
    <recommendedName>
        <fullName evidence="12">C2 domain protein</fullName>
    </recommendedName>
</protein>
<feature type="compositionally biased region" description="Basic and acidic residues" evidence="6">
    <location>
        <begin position="207"/>
        <end position="218"/>
    </location>
</feature>
<dbReference type="GO" id="GO:0008289">
    <property type="term" value="F:lipid binding"/>
    <property type="evidence" value="ECO:0007669"/>
    <property type="project" value="UniProtKB-KW"/>
</dbReference>
<evidence type="ECO:0000256" key="4">
    <source>
        <dbReference type="ARBA" id="ARBA00023121"/>
    </source>
</evidence>
<dbReference type="InterPro" id="IPR000008">
    <property type="entry name" value="C2_dom"/>
</dbReference>